<accession>A0AAE1KK84</accession>
<evidence type="ECO:0000313" key="2">
    <source>
        <dbReference type="Proteomes" id="UP001286313"/>
    </source>
</evidence>
<sequence>MDVLGVFPHTHTHTQASRWTHEERHLPWDQDQYRNEVVTLPSLSPRPHSSCGVVQETEEPSLFVCCPLCSSFHQQQQQQYKHLL</sequence>
<evidence type="ECO:0000313" key="1">
    <source>
        <dbReference type="EMBL" id="KAK3874792.1"/>
    </source>
</evidence>
<reference evidence="1" key="1">
    <citation type="submission" date="2023-10" db="EMBL/GenBank/DDBJ databases">
        <title>Genome assemblies of two species of porcelain crab, Petrolisthes cinctipes and Petrolisthes manimaculis (Anomura: Porcellanidae).</title>
        <authorList>
            <person name="Angst P."/>
        </authorList>
    </citation>
    <scope>NUCLEOTIDE SEQUENCE</scope>
    <source>
        <strain evidence="1">PB745_01</strain>
        <tissue evidence="1">Gill</tissue>
    </source>
</reference>
<dbReference type="AlphaFoldDB" id="A0AAE1KK84"/>
<name>A0AAE1KK84_PETCI</name>
<keyword evidence="2" id="KW-1185">Reference proteome</keyword>
<dbReference type="Proteomes" id="UP001286313">
    <property type="component" value="Unassembled WGS sequence"/>
</dbReference>
<dbReference type="EMBL" id="JAWQEG010002062">
    <property type="protein sequence ID" value="KAK3874792.1"/>
    <property type="molecule type" value="Genomic_DNA"/>
</dbReference>
<organism evidence="1 2">
    <name type="scientific">Petrolisthes cinctipes</name>
    <name type="common">Flat porcelain crab</name>
    <dbReference type="NCBI Taxonomy" id="88211"/>
    <lineage>
        <taxon>Eukaryota</taxon>
        <taxon>Metazoa</taxon>
        <taxon>Ecdysozoa</taxon>
        <taxon>Arthropoda</taxon>
        <taxon>Crustacea</taxon>
        <taxon>Multicrustacea</taxon>
        <taxon>Malacostraca</taxon>
        <taxon>Eumalacostraca</taxon>
        <taxon>Eucarida</taxon>
        <taxon>Decapoda</taxon>
        <taxon>Pleocyemata</taxon>
        <taxon>Anomura</taxon>
        <taxon>Galatheoidea</taxon>
        <taxon>Porcellanidae</taxon>
        <taxon>Petrolisthes</taxon>
    </lineage>
</organism>
<proteinExistence type="predicted"/>
<comment type="caution">
    <text evidence="1">The sequence shown here is derived from an EMBL/GenBank/DDBJ whole genome shotgun (WGS) entry which is preliminary data.</text>
</comment>
<protein>
    <submittedName>
        <fullName evidence="1">Uncharacterized protein</fullName>
    </submittedName>
</protein>
<gene>
    <name evidence="1" type="ORF">Pcinc_020302</name>
</gene>